<comment type="function">
    <text evidence="4">Required for vesicle-mediated transport. Catalyzes the fusion of transport vesicles within the Golgi cisternae. Is also required for transport from the endoplasmic reticulum to the Golgi stack. Seems to function as a fusion protein required for the delivery of cargo proteins to all compartments of the Golgi stack independent of vesicle origin.</text>
</comment>
<dbReference type="STRING" id="42249.A0A317SFR4"/>
<keyword evidence="3 4" id="KW-0067">ATP-binding</keyword>
<dbReference type="AlphaFoldDB" id="A0A317SFR4"/>
<feature type="domain" description="ATPase AAA-type core" evidence="5">
    <location>
        <begin position="50"/>
        <end position="185"/>
    </location>
</feature>
<dbReference type="GO" id="GO:0005795">
    <property type="term" value="C:Golgi stack"/>
    <property type="evidence" value="ECO:0007669"/>
    <property type="project" value="TreeGrafter"/>
</dbReference>
<reference evidence="6 7" key="1">
    <citation type="submission" date="2018-03" db="EMBL/GenBank/DDBJ databases">
        <title>Genomes of Pezizomycetes fungi and the evolution of truffles.</title>
        <authorList>
            <person name="Murat C."/>
            <person name="Payen T."/>
            <person name="Noel B."/>
            <person name="Kuo A."/>
            <person name="Martin F.M."/>
        </authorList>
    </citation>
    <scope>NUCLEOTIDE SEQUENCE [LARGE SCALE GENOMIC DNA]</scope>
    <source>
        <strain evidence="6">091103-1</strain>
    </source>
</reference>
<dbReference type="Proteomes" id="UP000246991">
    <property type="component" value="Unassembled WGS sequence"/>
</dbReference>
<protein>
    <recommendedName>
        <fullName evidence="4">Vesicular-fusion protein SEC18</fullName>
    </recommendedName>
</protein>
<dbReference type="EMBL" id="PYWC01000084">
    <property type="protein sequence ID" value="PWW73235.1"/>
    <property type="molecule type" value="Genomic_DNA"/>
</dbReference>
<evidence type="ECO:0000256" key="1">
    <source>
        <dbReference type="ARBA" id="ARBA00006914"/>
    </source>
</evidence>
<sequence>PKLKFEDVAVGLDVEFSIVLNSTFLSWILLPILAEKVGNRHMIGNLLFWPGTCKILTARQSGKMLNIVELKAINGSDILNNCVGQLEEEVRVLFTEVQKGYKEKKVDSGIYIMTFDRLDDVCKQREIKNQEARLAILLRISFSGRDTIYYIYPSYLPRRFYDLYQLGDILIISMTSCVGMIDEAVQDPGYPQVLVESTLPNEFGPRQILQIHTNKLGRNKVIDPDVDIQEIASNVRQLSRAIISRLGRDSIRLALNHSVGSRMLKDIEDMTIIGRYPSILKDVHQGYRVLKKPKQAVKGGIMCNALNIDFIIVKGCLLVEQVRKLAMASPVPVPTHYQDLGKQH</sequence>
<evidence type="ECO:0000256" key="3">
    <source>
        <dbReference type="ARBA" id="ARBA00022840"/>
    </source>
</evidence>
<evidence type="ECO:0000313" key="7">
    <source>
        <dbReference type="Proteomes" id="UP000246991"/>
    </source>
</evidence>
<dbReference type="GO" id="GO:0016887">
    <property type="term" value="F:ATP hydrolysis activity"/>
    <property type="evidence" value="ECO:0007669"/>
    <property type="project" value="InterPro"/>
</dbReference>
<keyword evidence="2 4" id="KW-0547">Nucleotide-binding</keyword>
<comment type="similarity">
    <text evidence="1 4">Belongs to the AAA ATPase family.</text>
</comment>
<organism evidence="6 7">
    <name type="scientific">Tuber magnatum</name>
    <name type="common">white Piedmont truffle</name>
    <dbReference type="NCBI Taxonomy" id="42249"/>
    <lineage>
        <taxon>Eukaryota</taxon>
        <taxon>Fungi</taxon>
        <taxon>Dikarya</taxon>
        <taxon>Ascomycota</taxon>
        <taxon>Pezizomycotina</taxon>
        <taxon>Pezizomycetes</taxon>
        <taxon>Pezizales</taxon>
        <taxon>Tuberaceae</taxon>
        <taxon>Tuber</taxon>
    </lineage>
</organism>
<keyword evidence="7" id="KW-1185">Reference proteome</keyword>
<dbReference type="GO" id="GO:0006891">
    <property type="term" value="P:intra-Golgi vesicle-mediated transport"/>
    <property type="evidence" value="ECO:0007669"/>
    <property type="project" value="TreeGrafter"/>
</dbReference>
<comment type="caution">
    <text evidence="6">The sequence shown here is derived from an EMBL/GenBank/DDBJ whole genome shotgun (WGS) entry which is preliminary data.</text>
</comment>
<feature type="non-terminal residue" evidence="6">
    <location>
        <position position="1"/>
    </location>
</feature>
<dbReference type="GO" id="GO:0035494">
    <property type="term" value="P:SNARE complex disassembly"/>
    <property type="evidence" value="ECO:0007669"/>
    <property type="project" value="InterPro"/>
</dbReference>
<dbReference type="OrthoDB" id="9982946at2759"/>
<accession>A0A317SFR4</accession>
<dbReference type="PANTHER" id="PTHR23078:SF3">
    <property type="entry name" value="VESICLE-FUSING ATPASE"/>
    <property type="match status" value="1"/>
</dbReference>
<evidence type="ECO:0000259" key="5">
    <source>
        <dbReference type="Pfam" id="PF00004"/>
    </source>
</evidence>
<dbReference type="GO" id="GO:0005524">
    <property type="term" value="F:ATP binding"/>
    <property type="evidence" value="ECO:0007669"/>
    <property type="project" value="UniProtKB-UniRule"/>
</dbReference>
<dbReference type="SUPFAM" id="SSF52540">
    <property type="entry name" value="P-loop containing nucleoside triphosphate hydrolases"/>
    <property type="match status" value="1"/>
</dbReference>
<dbReference type="Gene3D" id="3.40.50.300">
    <property type="entry name" value="P-loop containing nucleotide triphosphate hydrolases"/>
    <property type="match status" value="1"/>
</dbReference>
<comment type="subcellular location">
    <subcellularLocation>
        <location evidence="4">Cytoplasm</location>
    </subcellularLocation>
</comment>
<evidence type="ECO:0000313" key="6">
    <source>
        <dbReference type="EMBL" id="PWW73235.1"/>
    </source>
</evidence>
<dbReference type="InterPro" id="IPR039812">
    <property type="entry name" value="Vesicle-fus_ATPase"/>
</dbReference>
<keyword evidence="4" id="KW-0653">Protein transport</keyword>
<dbReference type="Gene3D" id="1.10.8.60">
    <property type="match status" value="1"/>
</dbReference>
<dbReference type="GO" id="GO:0043001">
    <property type="term" value="P:Golgi to plasma membrane protein transport"/>
    <property type="evidence" value="ECO:0007669"/>
    <property type="project" value="TreeGrafter"/>
</dbReference>
<name>A0A317SFR4_9PEZI</name>
<proteinExistence type="inferred from homology"/>
<dbReference type="Pfam" id="PF00004">
    <property type="entry name" value="AAA"/>
    <property type="match status" value="1"/>
</dbReference>
<dbReference type="InterPro" id="IPR027417">
    <property type="entry name" value="P-loop_NTPase"/>
</dbReference>
<keyword evidence="4" id="KW-0813">Transport</keyword>
<dbReference type="InterPro" id="IPR003959">
    <property type="entry name" value="ATPase_AAA_core"/>
</dbReference>
<evidence type="ECO:0000256" key="4">
    <source>
        <dbReference type="RuleBase" id="RU367045"/>
    </source>
</evidence>
<keyword evidence="4" id="KW-0931">ER-Golgi transport</keyword>
<evidence type="ECO:0000256" key="2">
    <source>
        <dbReference type="ARBA" id="ARBA00022741"/>
    </source>
</evidence>
<keyword evidence="4" id="KW-0963">Cytoplasm</keyword>
<gene>
    <name evidence="6" type="ORF">C7212DRAFT_219463</name>
</gene>
<keyword evidence="4" id="KW-0378">Hydrolase</keyword>
<dbReference type="PANTHER" id="PTHR23078">
    <property type="entry name" value="VESICULAR-FUSION PROTEIN NSF"/>
    <property type="match status" value="1"/>
</dbReference>